<dbReference type="InterPro" id="IPR001781">
    <property type="entry name" value="Znf_LIM"/>
</dbReference>
<dbReference type="PRINTS" id="PR00889">
    <property type="entry name" value="CALPONIN"/>
</dbReference>
<protein>
    <submittedName>
        <fullName evidence="9">LIM domain 7</fullName>
    </submittedName>
</protein>
<feature type="region of interest" description="Disordered" evidence="5">
    <location>
        <begin position="617"/>
        <end position="667"/>
    </location>
</feature>
<dbReference type="InterPro" id="IPR029978">
    <property type="entry name" value="LMO-7"/>
</dbReference>
<keyword evidence="2 4" id="KW-0862">Zinc</keyword>
<feature type="compositionally biased region" description="Polar residues" evidence="5">
    <location>
        <begin position="1321"/>
        <end position="1332"/>
    </location>
</feature>
<feature type="compositionally biased region" description="Low complexity" evidence="5">
    <location>
        <begin position="1368"/>
        <end position="1389"/>
    </location>
</feature>
<feature type="region of interest" description="Disordered" evidence="5">
    <location>
        <begin position="757"/>
        <end position="779"/>
    </location>
</feature>
<dbReference type="GO" id="GO:0046872">
    <property type="term" value="F:metal ion binding"/>
    <property type="evidence" value="ECO:0007669"/>
    <property type="project" value="UniProtKB-KW"/>
</dbReference>
<dbReference type="InterPro" id="IPR001997">
    <property type="entry name" value="Calponin/LIMCH1"/>
</dbReference>
<feature type="compositionally biased region" description="Low complexity" evidence="5">
    <location>
        <begin position="735"/>
        <end position="744"/>
    </location>
</feature>
<keyword evidence="3 4" id="KW-0440">LIM domain</keyword>
<feature type="compositionally biased region" description="Low complexity" evidence="5">
    <location>
        <begin position="195"/>
        <end position="210"/>
    </location>
</feature>
<dbReference type="Gene3D" id="2.10.110.10">
    <property type="entry name" value="Cysteine Rich Protein"/>
    <property type="match status" value="1"/>
</dbReference>
<dbReference type="PROSITE" id="PS50023">
    <property type="entry name" value="LIM_DOMAIN_2"/>
    <property type="match status" value="1"/>
</dbReference>
<reference evidence="9" key="1">
    <citation type="submission" date="2025-08" db="UniProtKB">
        <authorList>
            <consortium name="Ensembl"/>
        </authorList>
    </citation>
    <scope>IDENTIFICATION</scope>
</reference>
<dbReference type="GO" id="GO:0080090">
    <property type="term" value="P:regulation of primary metabolic process"/>
    <property type="evidence" value="ECO:0007669"/>
    <property type="project" value="UniProtKB-ARBA"/>
</dbReference>
<dbReference type="CDD" id="cd08368">
    <property type="entry name" value="LIM"/>
    <property type="match status" value="1"/>
</dbReference>
<dbReference type="SUPFAM" id="SSF50156">
    <property type="entry name" value="PDZ domain-like"/>
    <property type="match status" value="1"/>
</dbReference>
<evidence type="ECO:0000259" key="7">
    <source>
        <dbReference type="PROSITE" id="PS50023"/>
    </source>
</evidence>
<evidence type="ECO:0000256" key="2">
    <source>
        <dbReference type="ARBA" id="ARBA00022833"/>
    </source>
</evidence>
<dbReference type="SMART" id="SM00033">
    <property type="entry name" value="CH"/>
    <property type="match status" value="1"/>
</dbReference>
<dbReference type="Pfam" id="PF00307">
    <property type="entry name" value="CH"/>
    <property type="match status" value="1"/>
</dbReference>
<feature type="domain" description="Calponin-homology (CH)" evidence="6">
    <location>
        <begin position="10"/>
        <end position="127"/>
    </location>
</feature>
<feature type="region of interest" description="Disordered" evidence="5">
    <location>
        <begin position="1315"/>
        <end position="1437"/>
    </location>
</feature>
<feature type="compositionally biased region" description="Low complexity" evidence="5">
    <location>
        <begin position="1399"/>
        <end position="1421"/>
    </location>
</feature>
<dbReference type="InterPro" id="IPR036034">
    <property type="entry name" value="PDZ_sf"/>
</dbReference>
<feature type="compositionally biased region" description="Polar residues" evidence="5">
    <location>
        <begin position="1095"/>
        <end position="1104"/>
    </location>
</feature>
<dbReference type="FunFam" id="1.10.418.10:FF:000038">
    <property type="entry name" value="LIM and calponin homology domains-containing protein 1"/>
    <property type="match status" value="1"/>
</dbReference>
<feature type="domain" description="PDZ" evidence="8">
    <location>
        <begin position="866"/>
        <end position="947"/>
    </location>
</feature>
<dbReference type="PANTHER" id="PTHR46767:SF1">
    <property type="entry name" value="LIM DOMAIN ONLY PROTEIN 7"/>
    <property type="match status" value="1"/>
</dbReference>
<organism evidence="9 10">
    <name type="scientific">Anas zonorhyncha</name>
    <name type="common">Eastern spot-billed duck</name>
    <dbReference type="NCBI Taxonomy" id="75864"/>
    <lineage>
        <taxon>Eukaryota</taxon>
        <taxon>Metazoa</taxon>
        <taxon>Chordata</taxon>
        <taxon>Craniata</taxon>
        <taxon>Vertebrata</taxon>
        <taxon>Euteleostomi</taxon>
        <taxon>Archelosauria</taxon>
        <taxon>Archosauria</taxon>
        <taxon>Dinosauria</taxon>
        <taxon>Saurischia</taxon>
        <taxon>Theropoda</taxon>
        <taxon>Coelurosauria</taxon>
        <taxon>Aves</taxon>
        <taxon>Neognathae</taxon>
        <taxon>Galloanserae</taxon>
        <taxon>Anseriformes</taxon>
        <taxon>Anatidae</taxon>
        <taxon>Anatinae</taxon>
        <taxon>Anas</taxon>
    </lineage>
</organism>
<evidence type="ECO:0000256" key="1">
    <source>
        <dbReference type="ARBA" id="ARBA00022723"/>
    </source>
</evidence>
<feature type="compositionally biased region" description="Polar residues" evidence="5">
    <location>
        <begin position="1261"/>
        <end position="1293"/>
    </location>
</feature>
<dbReference type="InterPro" id="IPR001715">
    <property type="entry name" value="CH_dom"/>
</dbReference>
<reference evidence="9" key="2">
    <citation type="submission" date="2025-09" db="UniProtKB">
        <authorList>
            <consortium name="Ensembl"/>
        </authorList>
    </citation>
    <scope>IDENTIFICATION</scope>
</reference>
<dbReference type="FunFam" id="2.10.110.10:FF:000041">
    <property type="entry name" value="LIM and calponin homology domains 1"/>
    <property type="match status" value="1"/>
</dbReference>
<sequence length="1516" mass="172830">MEGREDAECEAAFAEARRWLETVTGKSFGTKDFRAALENGVLLCDLINKIKPGIVKKINRLSTPIAGLDNINVFLKACENIGLKEAQLFHPGDLQDLSNRVTVKPEETNRRVKNVLITLYWLGRKAQSNPHYNGPYLNLKAFEKLLGQALTKALEESSHLNRSGRDSGYGDIWYVDRGEPFPPSASHKRDDSFDSLDSLGSRSSTSFSSDITLKGGSEGCDSDTDSELPFKMRDSHKDDRSYRRISVIEPKPTTDFNRFLPNKNKQPTYMPAPLRKKRTEKNEDNRRSWASPVYTESDGTFSSGHERNPVASCQNSRAECGLTNPASLQMIYEYDSGSDSEDERRLPDVVMDDLAKRRFLVKKSPVSSAAPGHHFMLRNDSSKSCSQENDPAGPLAAMLKPLSNQRRQRQLDTKVENKPRVNISSELSGYFDEDEEEEIGIPNIEKDDLYFRKLNSSASNTVVAFDKFLPKFWTPEEELLWKKIRKSSFKPWYKEIQGFRKKSDSEDEGYAYKQSSAIVANQPRPSFEWNSSCRRDQSYKPTAEYVGSSLTQITEGKILEASDQPRSKSLNDVSAEELQSMRKIRYEELQRIKEQLQEQDLKWQEDLAKWKNRRKSFTSELQKKKEEREEIERRASEVSDRNSKSLKEMEQEREDRDQDSYRQRKYEHRWTYSLNDDVFTEEKEPPTRSVVKDYFLEEETSYSTQDSKSLSAAQRSKDHLPKQESYATREAPAPSKSLAEEQSSSLLSTRYSVNAQTGSAQVSASLPRSYQKTDTSRLTSVVTPRPFGVHSRGISSLPRSLTMDDTQKYNGEVEKAKRTQTLLTSSSFSLPDSSYSLSISVHGSRENVSLPEHEDSKSLEQYSELRINVNQRPGHSRDFGFTTNWTSSGAFVQTVEEGSPAKLSQLHVDDEIIAINGTKVSHMDYSQWEEAINRALETGNLVMDVRRYGKNGTSENKWIDATSGECVSNVSTISSKREFSSSLQSSGTETKLINGMQGDLGSNEQRGGPEPALPDLPVPSITASNRRVWDQEEERKRQEKWQKEQDRLLQEKYKREQEKLREEWLRAKQEAERENSKYLDEEQTVLTLNTLSVSARAPSVSSWGASPEASTPEEPEGDVGNELAAHLLGKEEERRHQKEWSVQEEAALRFEQERELEELELERQRKEREKQYAEEQRRQAEMEEQRRRAEMEEQRRRAERPKEVLVETSQYQRHHEHYEGSKTIEDRSGHPLIERHYERYETSKTIEERPGQSWSDRNKSKSTSELNEFTANRNGTQGKHSERSWNTGDLQKGSQKEHNLSAAELERQQILQEMRKRTSLHTDSSWIRQRSSSVHKEPISLYGNSMRRGESLDNLDSPRTSSWRHHSWLNQSASTSSLSSSQDLSRPVSTSNRAYMCTPSSAKAPPVASSVRAPSVSQPAPRVQSPVSASQTGSQTRSRSVSGKKICSYCNNVLGKGAAMIIESLGLCYHLHCFKCVACGCDLGGSRSGAEVRIRNNKLFCNDCYIRFKTGQPTSM</sequence>
<dbReference type="InterPro" id="IPR003096">
    <property type="entry name" value="SM22_calponin"/>
</dbReference>
<feature type="compositionally biased region" description="Polar residues" evidence="5">
    <location>
        <begin position="701"/>
        <end position="714"/>
    </location>
</feature>
<dbReference type="GO" id="GO:0030155">
    <property type="term" value="P:regulation of cell adhesion"/>
    <property type="evidence" value="ECO:0007669"/>
    <property type="project" value="InterPro"/>
</dbReference>
<feature type="region of interest" description="Disordered" evidence="5">
    <location>
        <begin position="980"/>
        <end position="1044"/>
    </location>
</feature>
<dbReference type="GO" id="GO:0003779">
    <property type="term" value="F:actin binding"/>
    <property type="evidence" value="ECO:0007669"/>
    <property type="project" value="InterPro"/>
</dbReference>
<dbReference type="PROSITE" id="PS50021">
    <property type="entry name" value="CH"/>
    <property type="match status" value="1"/>
</dbReference>
<dbReference type="SMART" id="SM00228">
    <property type="entry name" value="PDZ"/>
    <property type="match status" value="1"/>
</dbReference>
<dbReference type="GO" id="GO:0023051">
    <property type="term" value="P:regulation of signaling"/>
    <property type="evidence" value="ECO:0007669"/>
    <property type="project" value="InterPro"/>
</dbReference>
<dbReference type="CDD" id="cd21277">
    <property type="entry name" value="CH_LMO7"/>
    <property type="match status" value="1"/>
</dbReference>
<dbReference type="GO" id="GO:0010604">
    <property type="term" value="P:positive regulation of macromolecule metabolic process"/>
    <property type="evidence" value="ECO:0007669"/>
    <property type="project" value="UniProtKB-ARBA"/>
</dbReference>
<dbReference type="PRINTS" id="PR00888">
    <property type="entry name" value="SM22CALPONIN"/>
</dbReference>
<dbReference type="Pfam" id="PF15949">
    <property type="entry name" value="DUF4757"/>
    <property type="match status" value="2"/>
</dbReference>
<feature type="domain" description="LIM zinc-binding" evidence="7">
    <location>
        <begin position="1445"/>
        <end position="1511"/>
    </location>
</feature>
<feature type="region of interest" description="Disordered" evidence="5">
    <location>
        <begin position="1162"/>
        <end position="1300"/>
    </location>
</feature>
<dbReference type="SUPFAM" id="SSF47576">
    <property type="entry name" value="Calponin-homology domain, CH-domain"/>
    <property type="match status" value="1"/>
</dbReference>
<evidence type="ECO:0000313" key="9">
    <source>
        <dbReference type="Ensembl" id="ENSAZOP00000011719.1"/>
    </source>
</evidence>
<feature type="compositionally biased region" description="Basic and acidic residues" evidence="5">
    <location>
        <begin position="1027"/>
        <end position="1044"/>
    </location>
</feature>
<evidence type="ECO:0000256" key="3">
    <source>
        <dbReference type="ARBA" id="ARBA00023038"/>
    </source>
</evidence>
<feature type="compositionally biased region" description="Polar residues" evidence="5">
    <location>
        <begin position="1425"/>
        <end position="1437"/>
    </location>
</feature>
<dbReference type="CDD" id="cd00136">
    <property type="entry name" value="PDZ_canonical"/>
    <property type="match status" value="1"/>
</dbReference>
<keyword evidence="10" id="KW-1185">Reference proteome</keyword>
<dbReference type="PROSITE" id="PS50106">
    <property type="entry name" value="PDZ"/>
    <property type="match status" value="1"/>
</dbReference>
<proteinExistence type="predicted"/>
<dbReference type="Ensembl" id="ENSAZOT00000012517.1">
    <property type="protein sequence ID" value="ENSAZOP00000011719.1"/>
    <property type="gene ID" value="ENSAZOG00000007153.1"/>
</dbReference>
<evidence type="ECO:0000313" key="10">
    <source>
        <dbReference type="Proteomes" id="UP000694549"/>
    </source>
</evidence>
<accession>A0A8B9URA1</accession>
<dbReference type="Gene3D" id="2.30.42.10">
    <property type="match status" value="1"/>
</dbReference>
<feature type="region of interest" description="Disordered" evidence="5">
    <location>
        <begin position="700"/>
        <end position="744"/>
    </location>
</feature>
<dbReference type="PROSITE" id="PS00478">
    <property type="entry name" value="LIM_DOMAIN_1"/>
    <property type="match status" value="1"/>
</dbReference>
<feature type="region of interest" description="Disordered" evidence="5">
    <location>
        <begin position="1095"/>
        <end position="1119"/>
    </location>
</feature>
<feature type="region of interest" description="Disordered" evidence="5">
    <location>
        <begin position="181"/>
        <end position="241"/>
    </location>
</feature>
<dbReference type="InterPro" id="IPR036872">
    <property type="entry name" value="CH_dom_sf"/>
</dbReference>
<dbReference type="InterPro" id="IPR001478">
    <property type="entry name" value="PDZ"/>
</dbReference>
<dbReference type="InterPro" id="IPR031865">
    <property type="entry name" value="DUF4757"/>
</dbReference>
<dbReference type="Proteomes" id="UP000694549">
    <property type="component" value="Unplaced"/>
</dbReference>
<dbReference type="Pfam" id="PF00595">
    <property type="entry name" value="PDZ"/>
    <property type="match status" value="1"/>
</dbReference>
<dbReference type="Gene3D" id="1.10.418.10">
    <property type="entry name" value="Calponin-like domain"/>
    <property type="match status" value="1"/>
</dbReference>
<feature type="compositionally biased region" description="Basic and acidic residues" evidence="5">
    <location>
        <begin position="1216"/>
        <end position="1250"/>
    </location>
</feature>
<feature type="region of interest" description="Disordered" evidence="5">
    <location>
        <begin position="253"/>
        <end position="311"/>
    </location>
</feature>
<feature type="compositionally biased region" description="Polar residues" evidence="5">
    <location>
        <begin position="980"/>
        <end position="991"/>
    </location>
</feature>
<feature type="compositionally biased region" description="Basic and acidic residues" evidence="5">
    <location>
        <begin position="228"/>
        <end position="241"/>
    </location>
</feature>
<dbReference type="GO" id="GO:0031032">
    <property type="term" value="P:actomyosin structure organization"/>
    <property type="evidence" value="ECO:0007669"/>
    <property type="project" value="InterPro"/>
</dbReference>
<dbReference type="Pfam" id="PF00412">
    <property type="entry name" value="LIM"/>
    <property type="match status" value="1"/>
</dbReference>
<dbReference type="PANTHER" id="PTHR46767">
    <property type="entry name" value="LIM DOMAIN ONLY PROTEIN 7"/>
    <property type="match status" value="1"/>
</dbReference>
<evidence type="ECO:0000259" key="8">
    <source>
        <dbReference type="PROSITE" id="PS50106"/>
    </source>
</evidence>
<dbReference type="SMART" id="SM00132">
    <property type="entry name" value="LIM"/>
    <property type="match status" value="1"/>
</dbReference>
<evidence type="ECO:0000259" key="6">
    <source>
        <dbReference type="PROSITE" id="PS50021"/>
    </source>
</evidence>
<feature type="compositionally biased region" description="Basic and acidic residues" evidence="5">
    <location>
        <begin position="1162"/>
        <end position="1205"/>
    </location>
</feature>
<evidence type="ECO:0000256" key="4">
    <source>
        <dbReference type="PROSITE-ProRule" id="PRU00125"/>
    </source>
</evidence>
<name>A0A8B9URA1_9AVES</name>
<feature type="compositionally biased region" description="Basic and acidic residues" evidence="5">
    <location>
        <begin position="621"/>
        <end position="667"/>
    </location>
</feature>
<evidence type="ECO:0000256" key="5">
    <source>
        <dbReference type="SAM" id="MobiDB-lite"/>
    </source>
</evidence>
<keyword evidence="1 4" id="KW-0479">Metal-binding</keyword>